<gene>
    <name evidence="1" type="ORF">A3C16_00600</name>
</gene>
<proteinExistence type="predicted"/>
<organism evidence="1 2">
    <name type="scientific">Candidatus Sungbacteria bacterium RIFCSPHIGHO2_02_FULL_51_29</name>
    <dbReference type="NCBI Taxonomy" id="1802273"/>
    <lineage>
        <taxon>Bacteria</taxon>
        <taxon>Candidatus Sungiibacteriota</taxon>
    </lineage>
</organism>
<name>A0A1G2KSU1_9BACT</name>
<sequence length="221" mass="24916">MPYIPPEDRVLVSPPIEDIRRFIGAEARIHACPFLRAMRLVRDAAREVVGTAAHNAGVRAGKGGYWLLNNQDGLYRADMPEEIKRQVGIGTPSALFRDVVFPHWWQDLLEQAPAQWPPNLLLGLRAAIDEVATRYTYDAAYVGACNYCFSTLSVHIFFDVLGDAFSEGELWFLVWFWERVGKEFYATVAAPYEDGAIAKNGDCDAFIRARKIIAARQKPRP</sequence>
<accession>A0A1G2KSU1</accession>
<dbReference type="AlphaFoldDB" id="A0A1G2KSU1"/>
<dbReference type="EMBL" id="MHQL01000032">
    <property type="protein sequence ID" value="OHA02528.1"/>
    <property type="molecule type" value="Genomic_DNA"/>
</dbReference>
<evidence type="ECO:0000313" key="2">
    <source>
        <dbReference type="Proteomes" id="UP000177811"/>
    </source>
</evidence>
<evidence type="ECO:0000313" key="1">
    <source>
        <dbReference type="EMBL" id="OHA02528.1"/>
    </source>
</evidence>
<protein>
    <submittedName>
        <fullName evidence="1">Uncharacterized protein</fullName>
    </submittedName>
</protein>
<comment type="caution">
    <text evidence="1">The sequence shown here is derived from an EMBL/GenBank/DDBJ whole genome shotgun (WGS) entry which is preliminary data.</text>
</comment>
<dbReference type="Proteomes" id="UP000177811">
    <property type="component" value="Unassembled WGS sequence"/>
</dbReference>
<reference evidence="1 2" key="1">
    <citation type="journal article" date="2016" name="Nat. Commun.">
        <title>Thousands of microbial genomes shed light on interconnected biogeochemical processes in an aquifer system.</title>
        <authorList>
            <person name="Anantharaman K."/>
            <person name="Brown C.T."/>
            <person name="Hug L.A."/>
            <person name="Sharon I."/>
            <person name="Castelle C.J."/>
            <person name="Probst A.J."/>
            <person name="Thomas B.C."/>
            <person name="Singh A."/>
            <person name="Wilkins M.J."/>
            <person name="Karaoz U."/>
            <person name="Brodie E.L."/>
            <person name="Williams K.H."/>
            <person name="Hubbard S.S."/>
            <person name="Banfield J.F."/>
        </authorList>
    </citation>
    <scope>NUCLEOTIDE SEQUENCE [LARGE SCALE GENOMIC DNA]</scope>
</reference>